<gene>
    <name evidence="3" type="ORF">CM19_08810</name>
</gene>
<dbReference type="Pfam" id="PF05833">
    <property type="entry name" value="NFACT_N"/>
    <property type="match status" value="2"/>
</dbReference>
<accession>A0A031LN08</accession>
<dbReference type="GO" id="GO:0043023">
    <property type="term" value="F:ribosomal large subunit binding"/>
    <property type="evidence" value="ECO:0007669"/>
    <property type="project" value="TreeGrafter"/>
</dbReference>
<evidence type="ECO:0000256" key="1">
    <source>
        <dbReference type="SAM" id="Coils"/>
    </source>
</evidence>
<dbReference type="RefSeq" id="WP_048099995.1">
    <property type="nucleotide sequence ID" value="NZ_JFZT01000047.1"/>
</dbReference>
<protein>
    <submittedName>
        <fullName evidence="3">RNA-binding protein</fullName>
    </submittedName>
</protein>
<evidence type="ECO:0000313" key="4">
    <source>
        <dbReference type="Proteomes" id="UP000024332"/>
    </source>
</evidence>
<feature type="coiled-coil region" evidence="1">
    <location>
        <begin position="237"/>
        <end position="278"/>
    </location>
</feature>
<dbReference type="PROSITE" id="PS00867">
    <property type="entry name" value="CPSASE_2"/>
    <property type="match status" value="1"/>
</dbReference>
<evidence type="ECO:0000259" key="2">
    <source>
        <dbReference type="PROSITE" id="PS00867"/>
    </source>
</evidence>
<dbReference type="GO" id="GO:0005524">
    <property type="term" value="F:ATP binding"/>
    <property type="evidence" value="ECO:0007669"/>
    <property type="project" value="InterPro"/>
</dbReference>
<dbReference type="Proteomes" id="UP000024332">
    <property type="component" value="Unassembled WGS sequence"/>
</dbReference>
<dbReference type="Gene3D" id="2.30.310.10">
    <property type="entry name" value="ibrinogen binding protein from staphylococcus aureus domain"/>
    <property type="match status" value="1"/>
</dbReference>
<dbReference type="STRING" id="1160895.CM19_08810"/>
<proteinExistence type="predicted"/>
<dbReference type="InterPro" id="IPR005479">
    <property type="entry name" value="CPAse_ATP-bd"/>
</dbReference>
<organism evidence="3 4">
    <name type="scientific">Candidatus Acidianus copahuensis</name>
    <dbReference type="NCBI Taxonomy" id="1160895"/>
    <lineage>
        <taxon>Archaea</taxon>
        <taxon>Thermoproteota</taxon>
        <taxon>Thermoprotei</taxon>
        <taxon>Sulfolobales</taxon>
        <taxon>Sulfolobaceae</taxon>
        <taxon>Acidianus</taxon>
    </lineage>
</organism>
<dbReference type="GO" id="GO:0000049">
    <property type="term" value="F:tRNA binding"/>
    <property type="evidence" value="ECO:0007669"/>
    <property type="project" value="TreeGrafter"/>
</dbReference>
<feature type="coiled-coil region" evidence="1">
    <location>
        <begin position="319"/>
        <end position="346"/>
    </location>
</feature>
<dbReference type="EMBL" id="JFZT01000047">
    <property type="protein sequence ID" value="EZQ03815.1"/>
    <property type="molecule type" value="Genomic_DNA"/>
</dbReference>
<keyword evidence="1" id="KW-0175">Coiled coil</keyword>
<dbReference type="OrthoDB" id="10943at2157"/>
<dbReference type="PANTHER" id="PTHR15239">
    <property type="entry name" value="NUCLEAR EXPORT MEDIATOR FACTOR NEMF"/>
    <property type="match status" value="1"/>
</dbReference>
<dbReference type="InterPro" id="IPR051608">
    <property type="entry name" value="RQC_Subunit_NEMF"/>
</dbReference>
<dbReference type="InterPro" id="IPR008532">
    <property type="entry name" value="NFACT_RNA-bd"/>
</dbReference>
<name>A0A031LN08_9CREN</name>
<dbReference type="AlphaFoldDB" id="A0A031LN08"/>
<dbReference type="Pfam" id="PF05670">
    <property type="entry name" value="NFACT-R_1"/>
    <property type="match status" value="1"/>
</dbReference>
<feature type="domain" description="Carbamoyl phosphate synthase ATP-binding" evidence="2">
    <location>
        <begin position="299"/>
        <end position="306"/>
    </location>
</feature>
<reference evidence="3 4" key="1">
    <citation type="submission" date="2014-03" db="EMBL/GenBank/DDBJ databases">
        <title>Draft genome sequence of the novel thermoacidophilic archaea Acidianus copahuensis ALE1 strain, isolated from Copahue volcanic area in Neuquen Argentina.</title>
        <authorList>
            <person name="Urbieta M.S."/>
            <person name="Rascovan N."/>
            <person name="Castro C."/>
            <person name="Revale S."/>
            <person name="Giaveno M.A."/>
            <person name="Vazquez M.P."/>
            <person name="Donati E.R."/>
        </authorList>
    </citation>
    <scope>NUCLEOTIDE SEQUENCE [LARGE SCALE GENOMIC DNA]</scope>
    <source>
        <strain evidence="3 4">ALE1</strain>
    </source>
</reference>
<dbReference type="PANTHER" id="PTHR15239:SF6">
    <property type="entry name" value="RIBOSOME QUALITY CONTROL COMPLEX SUBUNIT NEMF"/>
    <property type="match status" value="1"/>
</dbReference>
<dbReference type="GO" id="GO:0072344">
    <property type="term" value="P:rescue of stalled ribosome"/>
    <property type="evidence" value="ECO:0007669"/>
    <property type="project" value="TreeGrafter"/>
</dbReference>
<keyword evidence="4" id="KW-1185">Reference proteome</keyword>
<evidence type="ECO:0000313" key="3">
    <source>
        <dbReference type="EMBL" id="EZQ03815.1"/>
    </source>
</evidence>
<dbReference type="GO" id="GO:1990112">
    <property type="term" value="C:RQC complex"/>
    <property type="evidence" value="ECO:0007669"/>
    <property type="project" value="TreeGrafter"/>
</dbReference>
<comment type="caution">
    <text evidence="3">The sequence shown here is derived from an EMBL/GenBank/DDBJ whole genome shotgun (WGS) entry which is preliminary data.</text>
</comment>
<sequence length="574" mass="65457">MSYIDLLAWIVENRSKIIGCRIDNIYSVGNLENLFLLRIHCKDGDKSLILEPGVRIHLTKYEREKTLSNKAKILRELIRDRIINDISAVNEERIVKILLSDGKELILELLPRGLLVITDNGKIKFSTQYKEFKDRIIKPGLQYILPPQKGGRSDSLGVPKEILQALGITQNNLDDVKSKVEDLKEKIIEGKITPCLKTGQTFMPIRFDDCIEKNTFNDAIDDYFIEIEKDQFTENTSQELANKRGKIEKTIENIEKTIDEYNKKAEELRKIGKILMENYVYVENVLKSGNRKMNISDIVIELNPRLSAIGNSSMYFDMAKEYAQKAKRAEEKLNEMKQKLVKIDQEMTQTKGGTSLTIRKKEWYEKYRWSITRNNYVVIAGRDVDQNESLVRKILQDNDIYMHADIQGAATTIIKDPKGITEEDLNDAAKIAASYSKAWKSGLGAVDVFWVYGSQVSKSPPTGEYLPKGSFMIYGKKNFIRNVKLDLAIGLEVSDNIRVIVGSEESIKEKSASYAVIAPGEEFERTADRLGRILSQAYELGTINQLRDEIIKILPGNSKILKVINNNKGRNEKQ</sequence>